<feature type="transmembrane region" description="Helical" evidence="7">
    <location>
        <begin position="72"/>
        <end position="92"/>
    </location>
</feature>
<dbReference type="GO" id="GO:0015421">
    <property type="term" value="F:ABC-type oligopeptide transporter activity"/>
    <property type="evidence" value="ECO:0007669"/>
    <property type="project" value="TreeGrafter"/>
</dbReference>
<evidence type="ECO:0000256" key="7">
    <source>
        <dbReference type="SAM" id="Phobius"/>
    </source>
</evidence>
<feature type="domain" description="ABC transmembrane type-1" evidence="9">
    <location>
        <begin position="32"/>
        <end position="314"/>
    </location>
</feature>
<gene>
    <name evidence="10" type="ORF">ACG33_02210</name>
</gene>
<dbReference type="Pfam" id="PF00664">
    <property type="entry name" value="ABC_membrane"/>
    <property type="match status" value="1"/>
</dbReference>
<dbReference type="PANTHER" id="PTHR43394:SF1">
    <property type="entry name" value="ATP-BINDING CASSETTE SUB-FAMILY B MEMBER 10, MITOCHONDRIAL"/>
    <property type="match status" value="1"/>
</dbReference>
<dbReference type="GO" id="GO:0005524">
    <property type="term" value="F:ATP binding"/>
    <property type="evidence" value="ECO:0007669"/>
    <property type="project" value="UniProtKB-KW"/>
</dbReference>
<feature type="transmembrane region" description="Helical" evidence="7">
    <location>
        <begin position="157"/>
        <end position="190"/>
    </location>
</feature>
<dbReference type="Gene3D" id="3.40.50.300">
    <property type="entry name" value="P-loop containing nucleotide triphosphate hydrolases"/>
    <property type="match status" value="1"/>
</dbReference>
<evidence type="ECO:0000256" key="1">
    <source>
        <dbReference type="ARBA" id="ARBA00004651"/>
    </source>
</evidence>
<dbReference type="OrthoDB" id="9806127at2"/>
<dbReference type="PROSITE" id="PS50893">
    <property type="entry name" value="ABC_TRANSPORTER_2"/>
    <property type="match status" value="1"/>
</dbReference>
<dbReference type="CDD" id="cd03249">
    <property type="entry name" value="ABC_MTABC3_MDL1_MDL2"/>
    <property type="match status" value="1"/>
</dbReference>
<evidence type="ECO:0000256" key="2">
    <source>
        <dbReference type="ARBA" id="ARBA00022692"/>
    </source>
</evidence>
<sequence>MSSTPPERPKSRSLTPLRALWPYLRKYRSTLALALIALLIASAAMLVLPIAFKDVIDKGMAVQDRGTIDTYFVAFLVAAGIFGVFAALRFYLVTWLGERVIADLRGDVYRRIIRMDPTFFETTRTGEVLSRLTTDTTLIQSIAGVNLSITLRSSIQLIGALALLIVTSPALAGMILLLLPLVIAPLIAIARRLRTLSRQSQDRIADTSGLAGETLNAMQTVQAFTLEDLHSERYGRAVEDSFTIAVQRTRVRALLTAAGTMLIFAAVTLVLWQGAHRVLAGEMSGGELSQFLIYAVYVAISAASLSEMWGEVQRAAGAMERLAELLEATPRIVAPANPRSFASPARGCIRFEDVSFRYPSRPDSLALDGFSLEIESGETVAFVGPSGAGKSTTFQLLLRFYDPASGRIVIDGIDISLADPGEVRRRVGLVPQETVLFGASARENIRYGRPGASDAQIETAAQAAGADAFIQELPQGYDTFLGERGARLSGGQRQRIAIARALLKDPPILLLDEATSSLDAESERYVQQALERLMQGRTTIIIAHRLATILKADRIVVVDHGRIAAIGTHAELLANNELYARLAALQFADLAAG</sequence>
<dbReference type="FunFam" id="3.40.50.300:FF:000218">
    <property type="entry name" value="Multidrug ABC transporter ATP-binding protein"/>
    <property type="match status" value="1"/>
</dbReference>
<accession>A0A127F692</accession>
<dbReference type="PATRIC" id="fig|465721.4.peg.480"/>
<dbReference type="PANTHER" id="PTHR43394">
    <property type="entry name" value="ATP-DEPENDENT PERMEASE MDL1, MITOCHONDRIAL"/>
    <property type="match status" value="1"/>
</dbReference>
<dbReference type="InterPro" id="IPR011918">
    <property type="entry name" value="ABC_MsbA_ATP-bd"/>
</dbReference>
<dbReference type="AlphaFoldDB" id="A0A127F692"/>
<dbReference type="InterPro" id="IPR003439">
    <property type="entry name" value="ABC_transporter-like_ATP-bd"/>
</dbReference>
<evidence type="ECO:0000259" key="9">
    <source>
        <dbReference type="PROSITE" id="PS50929"/>
    </source>
</evidence>
<dbReference type="NCBIfam" id="TIGR02204">
    <property type="entry name" value="MsbA_rel"/>
    <property type="match status" value="1"/>
</dbReference>
<reference evidence="10 11" key="1">
    <citation type="submission" date="2015-06" db="EMBL/GenBank/DDBJ databases">
        <title>A Comprehensive Approach to Explore the Metabolic and Phylogenetic Diversity of Bacterial Steroid Degradation in the Environment: Testosterone as an Example.</title>
        <authorList>
            <person name="Yang F.-C."/>
            <person name="Chen Y.-L."/>
            <person name="Yu C.-P."/>
            <person name="Tang S.-L."/>
            <person name="Wang P.-H."/>
            <person name="Ismail W."/>
            <person name="Wang C.-H."/>
            <person name="Yang C.-Y."/>
            <person name="Chiang Y.-R."/>
        </authorList>
    </citation>
    <scope>NUCLEOTIDE SEQUENCE [LARGE SCALE GENOMIC DNA]</scope>
    <source>
        <strain evidence="10 11">DSM 18526</strain>
    </source>
</reference>
<dbReference type="GO" id="GO:0016887">
    <property type="term" value="F:ATP hydrolysis activity"/>
    <property type="evidence" value="ECO:0007669"/>
    <property type="project" value="InterPro"/>
</dbReference>
<feature type="domain" description="ABC transporter" evidence="8">
    <location>
        <begin position="349"/>
        <end position="585"/>
    </location>
</feature>
<evidence type="ECO:0000256" key="6">
    <source>
        <dbReference type="ARBA" id="ARBA00023136"/>
    </source>
</evidence>
<dbReference type="SUPFAM" id="SSF90123">
    <property type="entry name" value="ABC transporter transmembrane region"/>
    <property type="match status" value="1"/>
</dbReference>
<organism evidence="10 11">
    <name type="scientific">Steroidobacter denitrificans</name>
    <dbReference type="NCBI Taxonomy" id="465721"/>
    <lineage>
        <taxon>Bacteria</taxon>
        <taxon>Pseudomonadati</taxon>
        <taxon>Pseudomonadota</taxon>
        <taxon>Gammaproteobacteria</taxon>
        <taxon>Steroidobacterales</taxon>
        <taxon>Steroidobacteraceae</taxon>
        <taxon>Steroidobacter</taxon>
    </lineage>
</organism>
<evidence type="ECO:0000256" key="3">
    <source>
        <dbReference type="ARBA" id="ARBA00022741"/>
    </source>
</evidence>
<dbReference type="Pfam" id="PF00005">
    <property type="entry name" value="ABC_tran"/>
    <property type="match status" value="1"/>
</dbReference>
<dbReference type="GO" id="GO:0005886">
    <property type="term" value="C:plasma membrane"/>
    <property type="evidence" value="ECO:0007669"/>
    <property type="project" value="UniProtKB-SubCell"/>
</dbReference>
<comment type="subcellular location">
    <subcellularLocation>
        <location evidence="1">Cell membrane</location>
        <topology evidence="1">Multi-pass membrane protein</topology>
    </subcellularLocation>
</comment>
<dbReference type="InterPro" id="IPR003593">
    <property type="entry name" value="AAA+_ATPase"/>
</dbReference>
<protein>
    <submittedName>
        <fullName evidence="10">ABC transporter</fullName>
    </submittedName>
</protein>
<dbReference type="GO" id="GO:0090374">
    <property type="term" value="P:oligopeptide export from mitochondrion"/>
    <property type="evidence" value="ECO:0007669"/>
    <property type="project" value="TreeGrafter"/>
</dbReference>
<dbReference type="InterPro" id="IPR039421">
    <property type="entry name" value="Type_1_exporter"/>
</dbReference>
<keyword evidence="6 7" id="KW-0472">Membrane</keyword>
<dbReference type="SMART" id="SM00382">
    <property type="entry name" value="AAA"/>
    <property type="match status" value="1"/>
</dbReference>
<dbReference type="CDD" id="cd18575">
    <property type="entry name" value="ABC_6TM_bac_exporter_ABCB8_10_like"/>
    <property type="match status" value="1"/>
</dbReference>
<dbReference type="InterPro" id="IPR027417">
    <property type="entry name" value="P-loop_NTPase"/>
</dbReference>
<feature type="transmembrane region" description="Helical" evidence="7">
    <location>
        <begin position="31"/>
        <end position="52"/>
    </location>
</feature>
<name>A0A127F692_STEDE</name>
<keyword evidence="11" id="KW-1185">Reference proteome</keyword>
<evidence type="ECO:0000313" key="10">
    <source>
        <dbReference type="EMBL" id="AMN45943.1"/>
    </source>
</evidence>
<dbReference type="Gene3D" id="1.20.1560.10">
    <property type="entry name" value="ABC transporter type 1, transmembrane domain"/>
    <property type="match status" value="1"/>
</dbReference>
<dbReference type="InterPro" id="IPR017871">
    <property type="entry name" value="ABC_transporter-like_CS"/>
</dbReference>
<dbReference type="EMBL" id="CP011971">
    <property type="protein sequence ID" value="AMN45943.1"/>
    <property type="molecule type" value="Genomic_DNA"/>
</dbReference>
<keyword evidence="4" id="KW-0067">ATP-binding</keyword>
<dbReference type="InterPro" id="IPR011527">
    <property type="entry name" value="ABC1_TM_dom"/>
</dbReference>
<dbReference type="RefSeq" id="WP_066918342.1">
    <property type="nucleotide sequence ID" value="NZ_CP011971.1"/>
</dbReference>
<keyword evidence="2 7" id="KW-0812">Transmembrane</keyword>
<feature type="transmembrane region" description="Helical" evidence="7">
    <location>
        <begin position="253"/>
        <end position="272"/>
    </location>
</feature>
<keyword evidence="3" id="KW-0547">Nucleotide-binding</keyword>
<evidence type="ECO:0000256" key="4">
    <source>
        <dbReference type="ARBA" id="ARBA00022840"/>
    </source>
</evidence>
<proteinExistence type="predicted"/>
<dbReference type="InterPro" id="IPR036640">
    <property type="entry name" value="ABC1_TM_sf"/>
</dbReference>
<dbReference type="STRING" id="465721.ACG33_02210"/>
<dbReference type="SUPFAM" id="SSF52540">
    <property type="entry name" value="P-loop containing nucleoside triphosphate hydrolases"/>
    <property type="match status" value="1"/>
</dbReference>
<evidence type="ECO:0000259" key="8">
    <source>
        <dbReference type="PROSITE" id="PS50893"/>
    </source>
</evidence>
<dbReference type="Proteomes" id="UP000070250">
    <property type="component" value="Chromosome"/>
</dbReference>
<dbReference type="PROSITE" id="PS50929">
    <property type="entry name" value="ABC_TM1F"/>
    <property type="match status" value="1"/>
</dbReference>
<dbReference type="KEGG" id="sdf:ACG33_02210"/>
<dbReference type="PROSITE" id="PS00211">
    <property type="entry name" value="ABC_TRANSPORTER_1"/>
    <property type="match status" value="1"/>
</dbReference>
<keyword evidence="5 7" id="KW-1133">Transmembrane helix</keyword>
<evidence type="ECO:0000313" key="11">
    <source>
        <dbReference type="Proteomes" id="UP000070250"/>
    </source>
</evidence>
<evidence type="ECO:0000256" key="5">
    <source>
        <dbReference type="ARBA" id="ARBA00022989"/>
    </source>
</evidence>